<dbReference type="Proteomes" id="UP001527925">
    <property type="component" value="Unassembled WGS sequence"/>
</dbReference>
<feature type="region of interest" description="Disordered" evidence="2">
    <location>
        <begin position="661"/>
        <end position="1469"/>
    </location>
</feature>
<feature type="compositionally biased region" description="Low complexity" evidence="2">
    <location>
        <begin position="1221"/>
        <end position="1235"/>
    </location>
</feature>
<sequence>MQTVVKMSPLPKILIVNEQSLAILNSLFEHADIFEANIRRIEDLSKPRMADPNKGAIYFVDTSLACVQDICRDFESGAKYAEAYVMAIGVTPDESLRYLKQSPARKYARFWRDLNLKYVAAESRVFHLDMASTLDELYAPLDMPEFERTLDQAAKGVISLLAKLQSIPHVSYVDVQGRGTNVAAHLAWHIVQNAKTLEEFKTSWASEQHARVIVVDRHIDMFTPLLHTLTYQAIIHDLLQVNRNRVTVPKASDDGRAGASTVVVDEADSVYAKLRHLFIVDAVKKWAEMLEENPATAALNRRQQTGEVSSDLDDLRKQVFASAEGTRIMAHCGLLEEVQARITARKIEILAVLEQTLATNEDSENGDAPKPTLIQEIKELLAQPELELTDKLRMVLLCRLRFPDLNLVEFGDLIDQKDAADLLRALKLLKADEFISADRKDPVWRYSHVGWRQQHQQGGSFISKLLKRRAESAETDEQFEAHRFTPVLQYLMEDLVAKKASGCPWLVSLSDSLGNAVGEEQKQLAALGRGSGSVLPFTEGTFKPTWGSAKPRDPSEHQEVNMLKNGPRVIILVVGGLTQAEIRTAYEITSMYKRDVLIGSTSLITPVQFLQELKTLGSELRPQKLSLVPVSELVAREAERIKSEKMAAKVKVPEMFALASSAAKPTHAPPLPPRAPTVPSTPAAAPASAPAAAPAPTPSASAPSAAPTQMPPIPPRKDTSSSQPSSAAPGIPPRTSASRVEDQRPVPDRPMREPMEPAQVVYAQMLPPTPALSPTTTPGSTVQPATSPAGLAAPVIPSRRLSGQIARDEVDLSDADSDKGGGTSGLSRRSGVSARRVGSSASMASAASAAAAAAAPARAATPLSAAPVTAPVAAQPSSDPPSEPTRPMPRPSWGASSTPSSQVASSPSQPSPKPVEKPLPSPQLVDKPSRQPSPLPPPAPARQPSPPSVPLQTPSQPSPKPVQAPLPKPVQAALPQPVQAPPPQSVPPPAQTYQPPPPKIVPPEPQPAAQQPPPPKPSWGSVPSSQPKPAAPVVQQLSQPATAAPQAPLRGGTPSLAPSAAPSDDVSDVEEAPWVKNRLVVRHRSSIDSLLSDDDDGPPKRTQYTFQATPTVATTSVMTGSASGAAGLSPSSSSAADDPRRRSYAQAPMGPVRAATPPSGSSPGAAPPPWAQQPQPPAAVPMQPGMSATPAYASQLAAQYKAQQGRTLQQMLDRQDPQRAPSPSSSSGAPPLAGPVQQVMASGMQIPPRRGSAGQAAALQYVSGRAHSPAPSAASSMLGSAPAPSGGYMQPAMPQQPQQSLPTQPPQPSYGRPVSSQPPFPGQPQASMYGGTGYSQPGYAQPGYAQQGYTQPGYQAPGYPAQQGYSQQPQYYAGSPQISQQTQPQQPQGYPYSTTPMYGQQQPQQTALPQQRPPTQPTTGPGAAYPGATASSRYQQAPNPYTAPGTTPSSVSGGSTYASKYQQAPNPGQ</sequence>
<proteinExistence type="inferred from homology"/>
<feature type="compositionally biased region" description="Low complexity" evidence="2">
    <location>
        <begin position="1120"/>
        <end position="1136"/>
    </location>
</feature>
<dbReference type="Gene3D" id="1.25.40.60">
    <property type="match status" value="1"/>
</dbReference>
<feature type="compositionally biased region" description="Polar residues" evidence="2">
    <location>
        <begin position="1102"/>
        <end position="1119"/>
    </location>
</feature>
<comment type="similarity">
    <text evidence="1">Belongs to the STXBP/unc-18/SEC1 family.</text>
</comment>
<keyword evidence="4" id="KW-1185">Reference proteome</keyword>
<feature type="compositionally biased region" description="Pro residues" evidence="2">
    <location>
        <begin position="956"/>
        <end position="968"/>
    </location>
</feature>
<dbReference type="InterPro" id="IPR043127">
    <property type="entry name" value="Sec-1-like_dom3a"/>
</dbReference>
<feature type="compositionally biased region" description="Low complexity" evidence="2">
    <location>
        <begin position="891"/>
        <end position="908"/>
    </location>
</feature>
<dbReference type="Gene3D" id="3.40.50.2060">
    <property type="match status" value="1"/>
</dbReference>
<name>A0ABR4N8T7_9FUNG</name>
<dbReference type="Gene3D" id="3.40.50.1910">
    <property type="match status" value="1"/>
</dbReference>
<feature type="compositionally biased region" description="Low complexity" evidence="2">
    <location>
        <begin position="1442"/>
        <end position="1456"/>
    </location>
</feature>
<dbReference type="EMBL" id="JADGIZ020000019">
    <property type="protein sequence ID" value="KAL2915943.1"/>
    <property type="molecule type" value="Genomic_DNA"/>
</dbReference>
<dbReference type="PANTHER" id="PTHR11679">
    <property type="entry name" value="VESICLE PROTEIN SORTING-ASSOCIATED"/>
    <property type="match status" value="1"/>
</dbReference>
<protein>
    <submittedName>
        <fullName evidence="3">Syntaxin binding protein 1</fullName>
    </submittedName>
</protein>
<feature type="compositionally biased region" description="Low complexity" evidence="2">
    <location>
        <begin position="1263"/>
        <end position="1302"/>
    </location>
</feature>
<feature type="compositionally biased region" description="Pro residues" evidence="2">
    <location>
        <begin position="1165"/>
        <end position="1179"/>
    </location>
</feature>
<dbReference type="SUPFAM" id="SSF56815">
    <property type="entry name" value="Sec1/munc18-like (SM) proteins"/>
    <property type="match status" value="1"/>
</dbReference>
<feature type="compositionally biased region" description="Pro residues" evidence="2">
    <location>
        <begin position="978"/>
        <end position="1017"/>
    </location>
</feature>
<evidence type="ECO:0000313" key="3">
    <source>
        <dbReference type="EMBL" id="KAL2915943.1"/>
    </source>
</evidence>
<feature type="compositionally biased region" description="Low complexity" evidence="2">
    <location>
        <begin position="677"/>
        <end position="708"/>
    </location>
</feature>
<dbReference type="InterPro" id="IPR036045">
    <property type="entry name" value="Sec1-like_sf"/>
</dbReference>
<dbReference type="InterPro" id="IPR001619">
    <property type="entry name" value="Sec1-like"/>
</dbReference>
<feature type="compositionally biased region" description="Polar residues" evidence="2">
    <location>
        <begin position="1457"/>
        <end position="1469"/>
    </location>
</feature>
<feature type="compositionally biased region" description="Pro residues" evidence="2">
    <location>
        <begin position="931"/>
        <end position="949"/>
    </location>
</feature>
<accession>A0ABR4N8T7</accession>
<feature type="compositionally biased region" description="Low complexity" evidence="2">
    <location>
        <begin position="1417"/>
        <end position="1430"/>
    </location>
</feature>
<organism evidence="3 4">
    <name type="scientific">Polyrhizophydium stewartii</name>
    <dbReference type="NCBI Taxonomy" id="2732419"/>
    <lineage>
        <taxon>Eukaryota</taxon>
        <taxon>Fungi</taxon>
        <taxon>Fungi incertae sedis</taxon>
        <taxon>Chytridiomycota</taxon>
        <taxon>Chytridiomycota incertae sedis</taxon>
        <taxon>Chytridiomycetes</taxon>
        <taxon>Rhizophydiales</taxon>
        <taxon>Rhizophydiales incertae sedis</taxon>
        <taxon>Polyrhizophydium</taxon>
    </lineage>
</organism>
<dbReference type="InterPro" id="IPR027482">
    <property type="entry name" value="Sec1-like_dom2"/>
</dbReference>
<comment type="caution">
    <text evidence="3">The sequence shown here is derived from an EMBL/GenBank/DDBJ whole genome shotgun (WGS) entry which is preliminary data.</text>
</comment>
<feature type="compositionally biased region" description="Low complexity" evidence="2">
    <location>
        <begin position="1374"/>
        <end position="1410"/>
    </location>
</feature>
<feature type="compositionally biased region" description="Pro residues" evidence="2">
    <location>
        <begin position="667"/>
        <end position="676"/>
    </location>
</feature>
<feature type="compositionally biased region" description="Low complexity" evidence="2">
    <location>
        <begin position="825"/>
        <end position="877"/>
    </location>
</feature>
<gene>
    <name evidence="3" type="primary">sec1_2</name>
    <name evidence="3" type="ORF">HK105_204366</name>
</gene>
<reference evidence="3 4" key="1">
    <citation type="submission" date="2023-09" db="EMBL/GenBank/DDBJ databases">
        <title>Pangenome analysis of Batrachochytrium dendrobatidis and related Chytrids.</title>
        <authorList>
            <person name="Yacoub M.N."/>
            <person name="Stajich J.E."/>
            <person name="James T.Y."/>
        </authorList>
    </citation>
    <scope>NUCLEOTIDE SEQUENCE [LARGE SCALE GENOMIC DNA]</scope>
    <source>
        <strain evidence="3 4">JEL0888</strain>
    </source>
</reference>
<feature type="compositionally biased region" description="Polar residues" evidence="2">
    <location>
        <begin position="1201"/>
        <end position="1212"/>
    </location>
</feature>
<feature type="compositionally biased region" description="Pro residues" evidence="2">
    <location>
        <begin position="909"/>
        <end position="921"/>
    </location>
</feature>
<evidence type="ECO:0000256" key="1">
    <source>
        <dbReference type="ARBA" id="ARBA00009884"/>
    </source>
</evidence>
<evidence type="ECO:0000256" key="2">
    <source>
        <dbReference type="SAM" id="MobiDB-lite"/>
    </source>
</evidence>
<feature type="compositionally biased region" description="Low complexity" evidence="2">
    <location>
        <begin position="1154"/>
        <end position="1164"/>
    </location>
</feature>
<evidence type="ECO:0000313" key="4">
    <source>
        <dbReference type="Proteomes" id="UP001527925"/>
    </source>
</evidence>
<feature type="compositionally biased region" description="Low complexity" evidence="2">
    <location>
        <begin position="772"/>
        <end position="781"/>
    </location>
</feature>
<dbReference type="InterPro" id="IPR043154">
    <property type="entry name" value="Sec-1-like_dom1"/>
</dbReference>
<feature type="compositionally biased region" description="Pro residues" evidence="2">
    <location>
        <begin position="878"/>
        <end position="890"/>
    </location>
</feature>
<dbReference type="Pfam" id="PF00995">
    <property type="entry name" value="Sec1"/>
    <property type="match status" value="1"/>
</dbReference>
<feature type="compositionally biased region" description="Basic and acidic residues" evidence="2">
    <location>
        <begin position="739"/>
        <end position="755"/>
    </location>
</feature>
<dbReference type="Gene3D" id="3.90.830.10">
    <property type="entry name" value="Syntaxin Binding Protein 1, Chain A, domain 2"/>
    <property type="match status" value="1"/>
</dbReference>